<name>A0A7D6HW59_9MYCO</name>
<dbReference type="RefSeq" id="WP_180917437.1">
    <property type="nucleotide sequence ID" value="NZ_CP059165.1"/>
</dbReference>
<evidence type="ECO:0000313" key="3">
    <source>
        <dbReference type="Proteomes" id="UP000510682"/>
    </source>
</evidence>
<keyword evidence="3" id="KW-1185">Reference proteome</keyword>
<reference evidence="3" key="2">
    <citation type="submission" date="2023-07" db="EMBL/GenBank/DDBJ databases">
        <title>Description of Mycobacterium gordonae subsp. intergordonae subsp.nov. and Mycobacterium gordonae subsp. gordonae subsp. nov.</title>
        <authorList>
            <person name="Huang H."/>
        </authorList>
    </citation>
    <scope>NUCLEOTIDE SEQUENCE [LARGE SCALE GENOMIC DNA]</scope>
    <source>
        <strain evidence="3">24</strain>
    </source>
</reference>
<organism evidence="2 3">
    <name type="scientific">Mycobacterium vicinigordonae</name>
    <dbReference type="NCBI Taxonomy" id="1719132"/>
    <lineage>
        <taxon>Bacteria</taxon>
        <taxon>Bacillati</taxon>
        <taxon>Actinomycetota</taxon>
        <taxon>Actinomycetes</taxon>
        <taxon>Mycobacteriales</taxon>
        <taxon>Mycobacteriaceae</taxon>
        <taxon>Mycobacterium</taxon>
    </lineage>
</organism>
<sequence>MIAAKSYIRPRPQPSAPVPEPVYSQAEQRQRRRQWLPVRYGGAFRLDDEIAAIVHPLAAQVAQLPRPLAVRQRIEQISGATHEVVNTVVELLAEWSSHADQGARKRIERHVRQLAANPEAPAISDEQILAGSWAVVLVDYTVPLAADLARLLDRTAPRGQSTRRPSASETLEDALRLVDTAASDLARMIPKVDRYQHLPSIEEFNAATRARQDRERTQRALSKLRTNTTSTTGATAP</sequence>
<accession>A0A7D6HW59</accession>
<evidence type="ECO:0000256" key="1">
    <source>
        <dbReference type="SAM" id="MobiDB-lite"/>
    </source>
</evidence>
<dbReference type="KEGG" id="mgor:H0P51_08095"/>
<feature type="compositionally biased region" description="Pro residues" evidence="1">
    <location>
        <begin position="11"/>
        <end position="20"/>
    </location>
</feature>
<feature type="region of interest" description="Disordered" evidence="1">
    <location>
        <begin position="1"/>
        <end position="26"/>
    </location>
</feature>
<dbReference type="AlphaFoldDB" id="A0A7D6HW59"/>
<reference evidence="3" key="1">
    <citation type="submission" date="2020-07" db="EMBL/GenBank/DDBJ databases">
        <title>Description of Mycobacterium gordonae subsp. intergordonae subsp.nov. and Mycobacterium gordonae subsp. gordonae subsp. nov.</title>
        <authorList>
            <person name="Yu X."/>
        </authorList>
    </citation>
    <scope>NUCLEOTIDE SEQUENCE [LARGE SCALE GENOMIC DNA]</scope>
    <source>
        <strain evidence="3">24</strain>
    </source>
</reference>
<gene>
    <name evidence="2" type="ORF">H0P51_08095</name>
</gene>
<protein>
    <submittedName>
        <fullName evidence="2">Uncharacterized protein</fullName>
    </submittedName>
</protein>
<dbReference type="Proteomes" id="UP000510682">
    <property type="component" value="Chromosome"/>
</dbReference>
<proteinExistence type="predicted"/>
<evidence type="ECO:0000313" key="2">
    <source>
        <dbReference type="EMBL" id="QLL08852.1"/>
    </source>
</evidence>
<dbReference type="EMBL" id="CP059165">
    <property type="protein sequence ID" value="QLL08852.1"/>
    <property type="molecule type" value="Genomic_DNA"/>
</dbReference>